<proteinExistence type="predicted"/>
<keyword evidence="1" id="KW-0472">Membrane</keyword>
<comment type="caution">
    <text evidence="2">The sequence shown here is derived from an EMBL/GenBank/DDBJ whole genome shotgun (WGS) entry which is preliminary data.</text>
</comment>
<keyword evidence="1" id="KW-0812">Transmembrane</keyword>
<dbReference type="Proteomes" id="UP000092124">
    <property type="component" value="Unassembled WGS sequence"/>
</dbReference>
<reference evidence="2 3" key="1">
    <citation type="submission" date="2016-06" db="EMBL/GenBank/DDBJ databases">
        <title>The Draft Genome Sequence and Annotation of the Desert Woodrat Neotoma lepida.</title>
        <authorList>
            <person name="Campbell M."/>
            <person name="Oakeson K.F."/>
            <person name="Yandell M."/>
            <person name="Halpert J.R."/>
            <person name="Dearing D."/>
        </authorList>
    </citation>
    <scope>NUCLEOTIDE SEQUENCE [LARGE SCALE GENOMIC DNA]</scope>
    <source>
        <strain evidence="2">417</strain>
        <tissue evidence="2">Liver</tissue>
    </source>
</reference>
<organism evidence="2 3">
    <name type="scientific">Neotoma lepida</name>
    <name type="common">Desert woodrat</name>
    <dbReference type="NCBI Taxonomy" id="56216"/>
    <lineage>
        <taxon>Eukaryota</taxon>
        <taxon>Metazoa</taxon>
        <taxon>Chordata</taxon>
        <taxon>Craniata</taxon>
        <taxon>Vertebrata</taxon>
        <taxon>Euteleostomi</taxon>
        <taxon>Mammalia</taxon>
        <taxon>Eutheria</taxon>
        <taxon>Euarchontoglires</taxon>
        <taxon>Glires</taxon>
        <taxon>Rodentia</taxon>
        <taxon>Myomorpha</taxon>
        <taxon>Muroidea</taxon>
        <taxon>Cricetidae</taxon>
        <taxon>Neotominae</taxon>
        <taxon>Neotoma</taxon>
    </lineage>
</organism>
<name>A0A1A6HAQ9_NEOLE</name>
<evidence type="ECO:0000256" key="1">
    <source>
        <dbReference type="SAM" id="Phobius"/>
    </source>
</evidence>
<protein>
    <submittedName>
        <fullName evidence="2">Uncharacterized protein</fullName>
    </submittedName>
</protein>
<keyword evidence="1" id="KW-1133">Transmembrane helix</keyword>
<accession>A0A1A6HAQ9</accession>
<dbReference type="EMBL" id="LZPO01044401">
    <property type="protein sequence ID" value="OBS74697.1"/>
    <property type="molecule type" value="Genomic_DNA"/>
</dbReference>
<evidence type="ECO:0000313" key="2">
    <source>
        <dbReference type="EMBL" id="OBS74697.1"/>
    </source>
</evidence>
<dbReference type="AlphaFoldDB" id="A0A1A6HAQ9"/>
<evidence type="ECO:0000313" key="3">
    <source>
        <dbReference type="Proteomes" id="UP000092124"/>
    </source>
</evidence>
<keyword evidence="3" id="KW-1185">Reference proteome</keyword>
<sequence>MDFCVLAQRPRWYATLVPVLVLALLQSHISDPGPPAFLLQPGPFSGVLGPLCTLFRCAPAPPQAELSCVLCLQRRRAAASG</sequence>
<feature type="transmembrane region" description="Helical" evidence="1">
    <location>
        <begin position="12"/>
        <end position="29"/>
    </location>
</feature>
<gene>
    <name evidence="2" type="ORF">A6R68_14775</name>
</gene>